<dbReference type="AlphaFoldDB" id="A0A2P8CAV0"/>
<name>A0A2P8CAV0_9BACT</name>
<proteinExistence type="inferred from homology"/>
<evidence type="ECO:0000259" key="5">
    <source>
        <dbReference type="PROSITE" id="PS51764"/>
    </source>
</evidence>
<dbReference type="Gene3D" id="3.20.20.80">
    <property type="entry name" value="Glycosidases"/>
    <property type="match status" value="1"/>
</dbReference>
<dbReference type="EMBL" id="BLAU01000001">
    <property type="protein sequence ID" value="GET22678.1"/>
    <property type="molecule type" value="Genomic_DNA"/>
</dbReference>
<feature type="domain" description="GH26" evidence="5">
    <location>
        <begin position="30"/>
        <end position="325"/>
    </location>
</feature>
<comment type="caution">
    <text evidence="7">The sequence shown here is derived from an EMBL/GenBank/DDBJ whole genome shotgun (WGS) entry which is preliminary data.</text>
</comment>
<dbReference type="InterPro" id="IPR017853">
    <property type="entry name" value="GH"/>
</dbReference>
<dbReference type="PROSITE" id="PS51764">
    <property type="entry name" value="GH26"/>
    <property type="match status" value="1"/>
</dbReference>
<dbReference type="Pfam" id="PF02156">
    <property type="entry name" value="Glyco_hydro_26"/>
    <property type="match status" value="1"/>
</dbReference>
<dbReference type="PANTHER" id="PTHR40079:SF4">
    <property type="entry name" value="GH26 DOMAIN-CONTAINING PROTEIN-RELATED"/>
    <property type="match status" value="1"/>
</dbReference>
<evidence type="ECO:0000313" key="7">
    <source>
        <dbReference type="EMBL" id="PSK82086.1"/>
    </source>
</evidence>
<dbReference type="SUPFAM" id="SSF51445">
    <property type="entry name" value="(Trans)glycosidases"/>
    <property type="match status" value="1"/>
</dbReference>
<feature type="active site" description="Proton donor" evidence="4">
    <location>
        <position position="183"/>
    </location>
</feature>
<dbReference type="InterPro" id="IPR000805">
    <property type="entry name" value="Glyco_hydro_26"/>
</dbReference>
<dbReference type="PRINTS" id="PR00739">
    <property type="entry name" value="GLHYDRLASE26"/>
</dbReference>
<evidence type="ECO:0000313" key="9">
    <source>
        <dbReference type="Proteomes" id="UP000396862"/>
    </source>
</evidence>
<evidence type="ECO:0000313" key="6">
    <source>
        <dbReference type="EMBL" id="GET22678.1"/>
    </source>
</evidence>
<accession>A0A2P8CAV0</accession>
<reference evidence="6 9" key="2">
    <citation type="submission" date="2019-10" db="EMBL/GenBank/DDBJ databases">
        <title>Prolixibacter strains distinguished by the presence of nitrate reductase genes were adept at nitrate-dependent anaerobic corrosion of metallic iron and carbon steel.</title>
        <authorList>
            <person name="Iino T."/>
            <person name="Shono N."/>
            <person name="Ito K."/>
            <person name="Nakamura R."/>
            <person name="Sueoka K."/>
            <person name="Harayama S."/>
            <person name="Ohkuma M."/>
        </authorList>
    </citation>
    <scope>NUCLEOTIDE SEQUENCE [LARGE SCALE GENOMIC DNA]</scope>
    <source>
        <strain evidence="6 9">MIC1-1</strain>
    </source>
</reference>
<organism evidence="7 8">
    <name type="scientific">Prolixibacter denitrificans</name>
    <dbReference type="NCBI Taxonomy" id="1541063"/>
    <lineage>
        <taxon>Bacteria</taxon>
        <taxon>Pseudomonadati</taxon>
        <taxon>Bacteroidota</taxon>
        <taxon>Bacteroidia</taxon>
        <taxon>Marinilabiliales</taxon>
        <taxon>Prolixibacteraceae</taxon>
        <taxon>Prolixibacter</taxon>
    </lineage>
</organism>
<gene>
    <name evidence="7" type="ORF">CLV93_107201</name>
    <name evidence="6" type="ORF">JCM18694_29240</name>
</gene>
<evidence type="ECO:0000256" key="3">
    <source>
        <dbReference type="ARBA" id="ARBA00023295"/>
    </source>
</evidence>
<dbReference type="GO" id="GO:0006080">
    <property type="term" value="P:substituted mannan metabolic process"/>
    <property type="evidence" value="ECO:0007669"/>
    <property type="project" value="InterPro"/>
</dbReference>
<keyword evidence="9" id="KW-1185">Reference proteome</keyword>
<dbReference type="InterPro" id="IPR022790">
    <property type="entry name" value="GH26_dom"/>
</dbReference>
<evidence type="ECO:0000256" key="2">
    <source>
        <dbReference type="ARBA" id="ARBA00022801"/>
    </source>
</evidence>
<dbReference type="Proteomes" id="UP000240621">
    <property type="component" value="Unassembled WGS sequence"/>
</dbReference>
<dbReference type="EMBL" id="PYGC01000007">
    <property type="protein sequence ID" value="PSK82086.1"/>
    <property type="molecule type" value="Genomic_DNA"/>
</dbReference>
<feature type="active site" description="Nucleophile" evidence="4">
    <location>
        <position position="277"/>
    </location>
</feature>
<dbReference type="Proteomes" id="UP000396862">
    <property type="component" value="Unassembled WGS sequence"/>
</dbReference>
<comment type="similarity">
    <text evidence="1 4">Belongs to the glycosyl hydrolase 26 family.</text>
</comment>
<dbReference type="GO" id="GO:0016985">
    <property type="term" value="F:mannan endo-1,4-beta-mannosidase activity"/>
    <property type="evidence" value="ECO:0007669"/>
    <property type="project" value="InterPro"/>
</dbReference>
<dbReference type="PANTHER" id="PTHR40079">
    <property type="entry name" value="MANNAN ENDO-1,4-BETA-MANNOSIDASE E-RELATED"/>
    <property type="match status" value="1"/>
</dbReference>
<evidence type="ECO:0000313" key="8">
    <source>
        <dbReference type="Proteomes" id="UP000240621"/>
    </source>
</evidence>
<evidence type="ECO:0000256" key="4">
    <source>
        <dbReference type="PROSITE-ProRule" id="PRU01100"/>
    </source>
</evidence>
<evidence type="ECO:0000256" key="1">
    <source>
        <dbReference type="ARBA" id="ARBA00007754"/>
    </source>
</evidence>
<keyword evidence="2 4" id="KW-0378">Hydrolase</keyword>
<reference evidence="7 8" key="1">
    <citation type="submission" date="2018-03" db="EMBL/GenBank/DDBJ databases">
        <title>Genomic Encyclopedia of Archaeal and Bacterial Type Strains, Phase II (KMG-II): from individual species to whole genera.</title>
        <authorList>
            <person name="Goeker M."/>
        </authorList>
    </citation>
    <scope>NUCLEOTIDE SEQUENCE [LARGE SCALE GENOMIC DNA]</scope>
    <source>
        <strain evidence="7 8">DSM 27267</strain>
    </source>
</reference>
<sequence length="338" mass="39144">MSFISGCEREEEFSLEWTPGAFTVNPDASPEAKQLLQLLYDVSGKYTLTGQHNHPVFISGRTEEAKMLTGYYPAVWGQEFGQSLPNSLDGINFRQRNMEEAIRKYHEGFVITLMWHAIRPIDDEPGTFDDNVMAKMTDTQWNKLLTPGTRLHKRWCHQVDVIAGYLAELRDAGVPVLWRPYHEPNGDWFWWCGNPERYKKLYRMLFDRFVNVHHLNNLIWVFNGTEIRNNVKPYADFYPGDDVVDVLATDVYSENFQRSDYDDLLKLANGKPIGLGEVGKLPPPDTLAKQPKYCWFMCWSGYLAEKNKAADIDAVYDAPNTLTLTEWKEFVREHSTQN</sequence>
<protein>
    <submittedName>
        <fullName evidence="7">Mannan endo-1,4-beta-mannosidase</fullName>
    </submittedName>
</protein>
<keyword evidence="3 4" id="KW-0326">Glycosidase</keyword>